<accession>A0ABY9W9Z1</accession>
<dbReference type="GeneID" id="301127752"/>
<evidence type="ECO:0000313" key="1">
    <source>
        <dbReference type="EMBL" id="WNF32952.1"/>
    </source>
</evidence>
<dbReference type="Gene3D" id="3.40.50.2000">
    <property type="entry name" value="Glycogen Phosphorylase B"/>
    <property type="match status" value="2"/>
</dbReference>
<protein>
    <submittedName>
        <fullName evidence="1">Transporter</fullName>
    </submittedName>
</protein>
<dbReference type="Proteomes" id="UP001303701">
    <property type="component" value="Chromosome"/>
</dbReference>
<dbReference type="RefSeq" id="WP_311066634.1">
    <property type="nucleotide sequence ID" value="NZ_CP134501.1"/>
</dbReference>
<reference evidence="1 2" key="1">
    <citation type="submission" date="2023-09" db="EMBL/GenBank/DDBJ databases">
        <title>Different Types of Thermotolerant Ring-Cleaving Dioxygenases derived from Aeribacillus composti HB-1 applied for multiple aromatic hydrocarbons removal.</title>
        <authorList>
            <person name="Cao L."/>
            <person name="Li M."/>
            <person name="Ma T."/>
        </authorList>
    </citation>
    <scope>NUCLEOTIDE SEQUENCE [LARGE SCALE GENOMIC DNA]</scope>
    <source>
        <strain evidence="1 2">HB-1</strain>
    </source>
</reference>
<proteinExistence type="predicted"/>
<evidence type="ECO:0000313" key="2">
    <source>
        <dbReference type="Proteomes" id="UP001303701"/>
    </source>
</evidence>
<name>A0ABY9W9Z1_9BACI</name>
<dbReference type="SUPFAM" id="SSF53756">
    <property type="entry name" value="UDP-Glycosyltransferase/glycogen phosphorylase"/>
    <property type="match status" value="1"/>
</dbReference>
<organism evidence="1 2">
    <name type="scientific">Aeribacillus composti</name>
    <dbReference type="NCBI Taxonomy" id="1868734"/>
    <lineage>
        <taxon>Bacteria</taxon>
        <taxon>Bacillati</taxon>
        <taxon>Bacillota</taxon>
        <taxon>Bacilli</taxon>
        <taxon>Bacillales</taxon>
        <taxon>Bacillaceae</taxon>
        <taxon>Aeribacillus</taxon>
    </lineage>
</organism>
<dbReference type="EMBL" id="CP134501">
    <property type="protein sequence ID" value="WNF32952.1"/>
    <property type="molecule type" value="Genomic_DNA"/>
</dbReference>
<keyword evidence="2" id="KW-1185">Reference proteome</keyword>
<gene>
    <name evidence="1" type="ORF">RI196_17290</name>
</gene>
<sequence>MVNKSVLIVGYWYLPNNSARTFHTQGLINSLLDHKYNVDLVVPSENNNISVIKISDQFTIHKIKKGFLLNKPSNSRMYSNNLEIKNSFKHFLKKFIWPDKTIEWTINSYRYINKNLNISNYDCLITIGLPISSHITGALIKKLKPSIIWLADYGDPYTHNPARSKEKRAIDPVLEKMIIKEANYIIIPHSETLKAYTDLNIPREKIRVIPQLFQYTPVSADYFINDKLTNLIYAGTLYEDIRNPKEFLLGYLNAFKKRKDLSLHFFGEERDFYYFFKQITNCNPATYNIRVNPYIPRNELLDILKKMDILVNINNKFSLQLPSKLIDYVHSGKPILNIGRELNKEFLNVPNNHEVITEFLVNYNKNEQKVDYQKLLDFYNYKNNSLKYISLLKERD</sequence>